<proteinExistence type="predicted"/>
<feature type="region of interest" description="Disordered" evidence="1">
    <location>
        <begin position="140"/>
        <end position="180"/>
    </location>
</feature>
<protein>
    <submittedName>
        <fullName evidence="2">Uncharacterized protein</fullName>
    </submittedName>
</protein>
<dbReference type="Proteomes" id="UP000751190">
    <property type="component" value="Unassembled WGS sequence"/>
</dbReference>
<feature type="region of interest" description="Disordered" evidence="1">
    <location>
        <begin position="304"/>
        <end position="333"/>
    </location>
</feature>
<feature type="compositionally biased region" description="Pro residues" evidence="1">
    <location>
        <begin position="1"/>
        <end position="18"/>
    </location>
</feature>
<dbReference type="EMBL" id="JAGTXO010000050">
    <property type="protein sequence ID" value="KAG8458513.1"/>
    <property type="molecule type" value="Genomic_DNA"/>
</dbReference>
<feature type="compositionally biased region" description="Low complexity" evidence="1">
    <location>
        <begin position="318"/>
        <end position="332"/>
    </location>
</feature>
<evidence type="ECO:0000313" key="2">
    <source>
        <dbReference type="EMBL" id="KAG8458513.1"/>
    </source>
</evidence>
<comment type="caution">
    <text evidence="2">The sequence shown here is derived from an EMBL/GenBank/DDBJ whole genome shotgun (WGS) entry which is preliminary data.</text>
</comment>
<organism evidence="2 3">
    <name type="scientific">Diacronema lutheri</name>
    <name type="common">Unicellular marine alga</name>
    <name type="synonym">Monochrysis lutheri</name>
    <dbReference type="NCBI Taxonomy" id="2081491"/>
    <lineage>
        <taxon>Eukaryota</taxon>
        <taxon>Haptista</taxon>
        <taxon>Haptophyta</taxon>
        <taxon>Pavlovophyceae</taxon>
        <taxon>Pavlovales</taxon>
        <taxon>Pavlovaceae</taxon>
        <taxon>Diacronema</taxon>
    </lineage>
</organism>
<evidence type="ECO:0000256" key="1">
    <source>
        <dbReference type="SAM" id="MobiDB-lite"/>
    </source>
</evidence>
<name>A0A8J6C8I8_DIALT</name>
<evidence type="ECO:0000313" key="3">
    <source>
        <dbReference type="Proteomes" id="UP000751190"/>
    </source>
</evidence>
<keyword evidence="3" id="KW-1185">Reference proteome</keyword>
<dbReference type="AlphaFoldDB" id="A0A8J6C8I8"/>
<reference evidence="2" key="1">
    <citation type="submission" date="2021-05" db="EMBL/GenBank/DDBJ databases">
        <title>The genome of the haptophyte Pavlova lutheri (Diacronema luteri, Pavlovales) - a model for lipid biosynthesis in eukaryotic algae.</title>
        <authorList>
            <person name="Hulatt C.J."/>
            <person name="Posewitz M.C."/>
        </authorList>
    </citation>
    <scope>NUCLEOTIDE SEQUENCE</scope>
    <source>
        <strain evidence="2">NIVA-4/92</strain>
    </source>
</reference>
<accession>A0A8J6C8I8</accession>
<feature type="region of interest" description="Disordered" evidence="1">
    <location>
        <begin position="1"/>
        <end position="22"/>
    </location>
</feature>
<sequence>MPPSPPRRSPPSSPPVQPASPFSGASSLLRIIVGSDVASWSAETNSGRALRSDVEEVFARVLALSSATIVGVSSHSVALEIDARIVFGSPIVGSEEEVERATREHLLDQALGLQSELAAVAGLEMQGTLAILRVQLERSSDDEAGGGEGQSTAPPASPGNASAAPGESGGGEHDPAAPAPRSAAPEAIALVLVPVLSGCVFCCIFPCLLRASLSGRQPGEPPGCWNAEAAGEPGVQIGDKRLSCDDEVPASRHAGAPCSPAGATAAVHALDESARPRAAQCPPADAAARRIEAMPLRVVVHGRSMPDTSAQPSVQGDARAAPPKGAAPATHAQPQDEALFAVLLRKLMPVALLAAAGTGERRAATWGHLPTSFVQRQVSPPPPPPPPQPYTPLVLEEGAAVRTLARADSAGTRVARQAAR</sequence>
<gene>
    <name evidence="2" type="ORF">KFE25_003048</name>
</gene>
<feature type="compositionally biased region" description="Low complexity" evidence="1">
    <location>
        <begin position="151"/>
        <end position="166"/>
    </location>
</feature>